<organism evidence="2 3">
    <name type="scientific">Rhamnusium bicolor</name>
    <dbReference type="NCBI Taxonomy" id="1586634"/>
    <lineage>
        <taxon>Eukaryota</taxon>
        <taxon>Metazoa</taxon>
        <taxon>Ecdysozoa</taxon>
        <taxon>Arthropoda</taxon>
        <taxon>Hexapoda</taxon>
        <taxon>Insecta</taxon>
        <taxon>Pterygota</taxon>
        <taxon>Neoptera</taxon>
        <taxon>Endopterygota</taxon>
        <taxon>Coleoptera</taxon>
        <taxon>Polyphaga</taxon>
        <taxon>Cucujiformia</taxon>
        <taxon>Chrysomeloidea</taxon>
        <taxon>Cerambycidae</taxon>
        <taxon>Lepturinae</taxon>
        <taxon>Rhagiini</taxon>
        <taxon>Rhamnusium</taxon>
    </lineage>
</organism>
<dbReference type="EMBL" id="JANEYF010001062">
    <property type="protein sequence ID" value="KAJ8966150.1"/>
    <property type="molecule type" value="Genomic_DNA"/>
</dbReference>
<keyword evidence="3" id="KW-1185">Reference proteome</keyword>
<name>A0AAV8ZN08_9CUCU</name>
<gene>
    <name evidence="2" type="ORF">NQ314_003713</name>
</gene>
<feature type="coiled-coil region" evidence="1">
    <location>
        <begin position="201"/>
        <end position="228"/>
    </location>
</feature>
<evidence type="ECO:0000313" key="3">
    <source>
        <dbReference type="Proteomes" id="UP001162156"/>
    </source>
</evidence>
<feature type="coiled-coil region" evidence="1">
    <location>
        <begin position="17"/>
        <end position="118"/>
    </location>
</feature>
<reference evidence="2" key="1">
    <citation type="journal article" date="2023" name="Insect Mol. Biol.">
        <title>Genome sequencing provides insights into the evolution of gene families encoding plant cell wall-degrading enzymes in longhorned beetles.</title>
        <authorList>
            <person name="Shin N.R."/>
            <person name="Okamura Y."/>
            <person name="Kirsch R."/>
            <person name="Pauchet Y."/>
        </authorList>
    </citation>
    <scope>NUCLEOTIDE SEQUENCE</scope>
    <source>
        <strain evidence="2">RBIC_L_NR</strain>
    </source>
</reference>
<keyword evidence="1" id="KW-0175">Coiled coil</keyword>
<comment type="caution">
    <text evidence="2">The sequence shown here is derived from an EMBL/GenBank/DDBJ whole genome shotgun (WGS) entry which is preliminary data.</text>
</comment>
<proteinExistence type="predicted"/>
<dbReference type="Proteomes" id="UP001162156">
    <property type="component" value="Unassembled WGS sequence"/>
</dbReference>
<evidence type="ECO:0000256" key="1">
    <source>
        <dbReference type="SAM" id="Coils"/>
    </source>
</evidence>
<sequence>MKVKRLKKFQSDAAIREKKAKEMLSNLERTEIELNQRNSQIEVKFLKEQRALQRRLSEAEESSRTFEEKCNILSKELQTKQRMLINLQDELSSSNDRLINEREENDRLYKKIQELEGRYCFKNNNFHVDSLTELTNINLDLDIDELNQNELKEYCLDLKCRFEKAIMEIRAVKKAIRESHENCDKLELTNYSLKNSIEIMKQENEAEINLLVARLDHLTAKLTTAEKQLKIKSKTESKDKREITFT</sequence>
<protein>
    <submittedName>
        <fullName evidence="2">Uncharacterized protein</fullName>
    </submittedName>
</protein>
<evidence type="ECO:0000313" key="2">
    <source>
        <dbReference type="EMBL" id="KAJ8966150.1"/>
    </source>
</evidence>
<dbReference type="AlphaFoldDB" id="A0AAV8ZN08"/>
<accession>A0AAV8ZN08</accession>